<gene>
    <name evidence="2" type="ordered locus">RPE_2135</name>
</gene>
<dbReference type="InterPro" id="IPR051404">
    <property type="entry name" value="TA_system_antitoxin"/>
</dbReference>
<accession>Q07PQ5</accession>
<reference evidence="2" key="1">
    <citation type="submission" date="2006-09" db="EMBL/GenBank/DDBJ databases">
        <title>Complete sequence of Rhodopseudomonas palustris BisA53.</title>
        <authorList>
            <consortium name="US DOE Joint Genome Institute"/>
            <person name="Copeland A."/>
            <person name="Lucas S."/>
            <person name="Lapidus A."/>
            <person name="Barry K."/>
            <person name="Detter J.C."/>
            <person name="Glavina del Rio T."/>
            <person name="Hammon N."/>
            <person name="Israni S."/>
            <person name="Dalin E."/>
            <person name="Tice H."/>
            <person name="Pitluck S."/>
            <person name="Chain P."/>
            <person name="Malfatti S."/>
            <person name="Shin M."/>
            <person name="Vergez L."/>
            <person name="Schmutz J."/>
            <person name="Larimer F."/>
            <person name="Land M."/>
            <person name="Hauser L."/>
            <person name="Pelletier D.A."/>
            <person name="Kyrpides N."/>
            <person name="Kim E."/>
            <person name="Harwood C.S."/>
            <person name="Oda Y."/>
            <person name="Richardson P."/>
        </authorList>
    </citation>
    <scope>NUCLEOTIDE SEQUENCE [LARGE SCALE GENOMIC DNA]</scope>
    <source>
        <strain evidence="2">BisA53</strain>
    </source>
</reference>
<dbReference type="STRING" id="316055.RPE_2135"/>
<dbReference type="OrthoDB" id="9807959at2"/>
<dbReference type="InterPro" id="IPR031807">
    <property type="entry name" value="HicB-like"/>
</dbReference>
<dbReference type="HOGENOM" id="CLU_114047_1_2_5"/>
<dbReference type="EMBL" id="CP000463">
    <property type="protein sequence ID" value="ABJ06079.1"/>
    <property type="molecule type" value="Genomic_DNA"/>
</dbReference>
<dbReference type="Pfam" id="PF15919">
    <property type="entry name" value="HicB_lk_antitox"/>
    <property type="match status" value="1"/>
</dbReference>
<organism evidence="2">
    <name type="scientific">Rhodopseudomonas palustris (strain BisA53)</name>
    <dbReference type="NCBI Taxonomy" id="316055"/>
    <lineage>
        <taxon>Bacteria</taxon>
        <taxon>Pseudomonadati</taxon>
        <taxon>Pseudomonadota</taxon>
        <taxon>Alphaproteobacteria</taxon>
        <taxon>Hyphomicrobiales</taxon>
        <taxon>Nitrobacteraceae</taxon>
        <taxon>Rhodopseudomonas</taxon>
    </lineage>
</organism>
<feature type="domain" description="HicB-like antitoxin of toxin-antitoxin system" evidence="1">
    <location>
        <begin position="4"/>
        <end position="84"/>
    </location>
</feature>
<sequence>MPHYIALIHKDPDSCYGVSFPDIPGVITAGDTLDEAMQQASEVLIFAAQDWTNADGSTGFRPPRTIDQLRQDPEFAEDAKDAMIAVIEFSEPAHAAE</sequence>
<protein>
    <recommendedName>
        <fullName evidence="1">HicB-like antitoxin of toxin-antitoxin system domain-containing protein</fullName>
    </recommendedName>
</protein>
<dbReference type="KEGG" id="rpe:RPE_2135"/>
<dbReference type="Gene3D" id="3.30.160.250">
    <property type="match status" value="1"/>
</dbReference>
<evidence type="ECO:0000259" key="1">
    <source>
        <dbReference type="Pfam" id="PF15919"/>
    </source>
</evidence>
<evidence type="ECO:0000313" key="2">
    <source>
        <dbReference type="EMBL" id="ABJ06079.1"/>
    </source>
</evidence>
<name>Q07PQ5_RHOP5</name>
<proteinExistence type="predicted"/>
<dbReference type="PANTHER" id="PTHR34504">
    <property type="entry name" value="ANTITOXIN HICB"/>
    <property type="match status" value="1"/>
</dbReference>
<dbReference type="eggNOG" id="COG1598">
    <property type="taxonomic scope" value="Bacteria"/>
</dbReference>
<dbReference type="InterPro" id="IPR035069">
    <property type="entry name" value="TTHA1013/TTHA0281-like"/>
</dbReference>
<dbReference type="PANTHER" id="PTHR34504:SF2">
    <property type="entry name" value="UPF0150 PROTEIN SSL0259"/>
    <property type="match status" value="1"/>
</dbReference>
<dbReference type="SUPFAM" id="SSF143100">
    <property type="entry name" value="TTHA1013/TTHA0281-like"/>
    <property type="match status" value="1"/>
</dbReference>
<dbReference type="AlphaFoldDB" id="Q07PQ5"/>